<dbReference type="Pfam" id="PF11138">
    <property type="entry name" value="DUF2911"/>
    <property type="match status" value="1"/>
</dbReference>
<gene>
    <name evidence="2" type="ORF">I5907_05530</name>
</gene>
<sequence length="186" mass="20984">MKNTLVAFFVLIACCGTAQVQPTDMDKSPMDMNYSPQNYPILKMNGKVTTQQPNCRVLYSRPQKAGRDIFGGIITYGAVWRLGANEATEVEFFKNVTINGKTIAKGKYSLYAICNEKSWTIILNNEKDVWGLYYNPKKDVVRVNVPVEDTSKVIEAFTMYFEDAKAGTNLVIMWDTVKVVLPIKFA</sequence>
<dbReference type="AlphaFoldDB" id="A0A931E7H6"/>
<evidence type="ECO:0000313" key="2">
    <source>
        <dbReference type="EMBL" id="MBG9375684.1"/>
    </source>
</evidence>
<evidence type="ECO:0000313" key="3">
    <source>
        <dbReference type="Proteomes" id="UP000628448"/>
    </source>
</evidence>
<organism evidence="2 3">
    <name type="scientific">Panacibacter microcysteis</name>
    <dbReference type="NCBI Taxonomy" id="2793269"/>
    <lineage>
        <taxon>Bacteria</taxon>
        <taxon>Pseudomonadati</taxon>
        <taxon>Bacteroidota</taxon>
        <taxon>Chitinophagia</taxon>
        <taxon>Chitinophagales</taxon>
        <taxon>Chitinophagaceae</taxon>
        <taxon>Panacibacter</taxon>
    </lineage>
</organism>
<reference evidence="2" key="1">
    <citation type="submission" date="2020-11" db="EMBL/GenBank/DDBJ databases">
        <title>Bacterial whole genome sequence for Panacibacter sp. DH6.</title>
        <authorList>
            <person name="Le V."/>
            <person name="Ko S."/>
            <person name="Ahn C.-Y."/>
            <person name="Oh H.-M."/>
        </authorList>
    </citation>
    <scope>NUCLEOTIDE SEQUENCE</scope>
    <source>
        <strain evidence="2">DH6</strain>
    </source>
</reference>
<name>A0A931E7H6_9BACT</name>
<keyword evidence="1" id="KW-0732">Signal</keyword>
<dbReference type="InterPro" id="IPR021314">
    <property type="entry name" value="DUF2911"/>
</dbReference>
<proteinExistence type="predicted"/>
<accession>A0A931E7H6</accession>
<keyword evidence="3" id="KW-1185">Reference proteome</keyword>
<dbReference type="EMBL" id="JADWYR010000001">
    <property type="protein sequence ID" value="MBG9375684.1"/>
    <property type="molecule type" value="Genomic_DNA"/>
</dbReference>
<protein>
    <submittedName>
        <fullName evidence="2">DUF2911 domain-containing protein</fullName>
    </submittedName>
</protein>
<evidence type="ECO:0000256" key="1">
    <source>
        <dbReference type="SAM" id="SignalP"/>
    </source>
</evidence>
<dbReference type="RefSeq" id="WP_196989722.1">
    <property type="nucleotide sequence ID" value="NZ_JADWYR010000001.1"/>
</dbReference>
<comment type="caution">
    <text evidence="2">The sequence shown here is derived from an EMBL/GenBank/DDBJ whole genome shotgun (WGS) entry which is preliminary data.</text>
</comment>
<dbReference type="Proteomes" id="UP000628448">
    <property type="component" value="Unassembled WGS sequence"/>
</dbReference>
<feature type="chain" id="PRO_5037380709" evidence="1">
    <location>
        <begin position="21"/>
        <end position="186"/>
    </location>
</feature>
<feature type="signal peptide" evidence="1">
    <location>
        <begin position="1"/>
        <end position="20"/>
    </location>
</feature>